<evidence type="ECO:0000256" key="4">
    <source>
        <dbReference type="ARBA" id="ARBA00022840"/>
    </source>
</evidence>
<keyword evidence="6" id="KW-0030">Aminoacyl-tRNA synthetase</keyword>
<dbReference type="EMBL" id="JAAIWN010000006">
    <property type="protein sequence ID" value="NEY80748.1"/>
    <property type="molecule type" value="Genomic_DNA"/>
</dbReference>
<keyword evidence="1" id="KW-0963">Cytoplasm</keyword>
<reference evidence="9 10" key="1">
    <citation type="submission" date="2020-02" db="EMBL/GenBank/DDBJ databases">
        <title>Bacillus aquiflavi sp. nov., isolated from yellow water of strong flavor Chinese baijiu in Yibin region of China.</title>
        <authorList>
            <person name="Xie J."/>
        </authorList>
    </citation>
    <scope>NUCLEOTIDE SEQUENCE [LARGE SCALE GENOMIC DNA]</scope>
    <source>
        <strain evidence="9 10">3H-10</strain>
    </source>
</reference>
<evidence type="ECO:0000256" key="5">
    <source>
        <dbReference type="ARBA" id="ARBA00022917"/>
    </source>
</evidence>
<evidence type="ECO:0000313" key="8">
    <source>
        <dbReference type="EMBL" id="MBA4536380.1"/>
    </source>
</evidence>
<dbReference type="GO" id="GO:0005524">
    <property type="term" value="F:ATP binding"/>
    <property type="evidence" value="ECO:0007669"/>
    <property type="project" value="UniProtKB-KW"/>
</dbReference>
<dbReference type="SUPFAM" id="SSF55681">
    <property type="entry name" value="Class II aaRS and biotin synthetases"/>
    <property type="match status" value="1"/>
</dbReference>
<dbReference type="RefSeq" id="WP_163240449.1">
    <property type="nucleotide sequence ID" value="NZ_CP082780.1"/>
</dbReference>
<keyword evidence="10" id="KW-1185">Reference proteome</keyword>
<accession>A0A6B3VU55</accession>
<feature type="domain" description="Aminoacyl-transfer RNA synthetases class-II family profile" evidence="7">
    <location>
        <begin position="39"/>
        <end position="345"/>
    </location>
</feature>
<dbReference type="Proteomes" id="UP000570010">
    <property type="component" value="Unassembled WGS sequence"/>
</dbReference>
<dbReference type="GO" id="GO:0006421">
    <property type="term" value="P:asparaginyl-tRNA aminoacylation"/>
    <property type="evidence" value="ECO:0007669"/>
    <property type="project" value="TreeGrafter"/>
</dbReference>
<dbReference type="EMBL" id="JACEIO010000006">
    <property type="protein sequence ID" value="MBA4536380.1"/>
    <property type="molecule type" value="Genomic_DNA"/>
</dbReference>
<evidence type="ECO:0000256" key="1">
    <source>
        <dbReference type="ARBA" id="ARBA00022490"/>
    </source>
</evidence>
<name>A0A6B3VU55_9BACI</name>
<evidence type="ECO:0000313" key="10">
    <source>
        <dbReference type="Proteomes" id="UP000472971"/>
    </source>
</evidence>
<comment type="caution">
    <text evidence="9">The sequence shown here is derived from an EMBL/GenBank/DDBJ whole genome shotgun (WGS) entry which is preliminary data.</text>
</comment>
<dbReference type="Gene3D" id="3.30.930.10">
    <property type="entry name" value="Bira Bifunctional Protein, Domain 2"/>
    <property type="match status" value="1"/>
</dbReference>
<evidence type="ECO:0000256" key="3">
    <source>
        <dbReference type="ARBA" id="ARBA00022741"/>
    </source>
</evidence>
<dbReference type="InterPro" id="IPR045864">
    <property type="entry name" value="aa-tRNA-synth_II/BPL/LPL"/>
</dbReference>
<dbReference type="GO" id="GO:0140096">
    <property type="term" value="F:catalytic activity, acting on a protein"/>
    <property type="evidence" value="ECO:0007669"/>
    <property type="project" value="UniProtKB-ARBA"/>
</dbReference>
<dbReference type="Proteomes" id="UP000472971">
    <property type="component" value="Unassembled WGS sequence"/>
</dbReference>
<evidence type="ECO:0000256" key="2">
    <source>
        <dbReference type="ARBA" id="ARBA00022598"/>
    </source>
</evidence>
<dbReference type="PROSITE" id="PS50862">
    <property type="entry name" value="AA_TRNA_LIGASE_II"/>
    <property type="match status" value="1"/>
</dbReference>
<sequence length="345" mass="39919">MNKSSIVRERIFPPRSWEDLDNHFIKAIHNPWYTSLMIIQDEITYLTWEFFRNKGIRSVSLPVTTGSVTSPMGLGSDSLPVKVNLEGVETYLSDSMQFHLEYALRNHHKGVHYIMPSFRGEEADQRHLCQFYHSEAEIVGGLEDVIQLVNEYIDYLCKGLLKNIPDIIYQTAGTLKHVEAFILKDTRYPQITMEDAVMQLKNNPKYIKSHKEGFRTLTDEGEKELIKLNGGIVWVTHHDYMSVPFYQAATLDYKYALNGDLLFGIGEVVGCGERNVTKEQVRKSMKLLKVDEKNYKWYLSMKELTPLQTSGFGMGIERFILWLTNHDDIRDCQLIPRFNGKLINP</sequence>
<dbReference type="InterPro" id="IPR004364">
    <property type="entry name" value="Aa-tRNA-synt_II"/>
</dbReference>
<keyword evidence="2" id="KW-0436">Ligase</keyword>
<evidence type="ECO:0000313" key="9">
    <source>
        <dbReference type="EMBL" id="NEY80748.1"/>
    </source>
</evidence>
<evidence type="ECO:0000256" key="6">
    <source>
        <dbReference type="ARBA" id="ARBA00023146"/>
    </source>
</evidence>
<proteinExistence type="predicted"/>
<dbReference type="Pfam" id="PF00152">
    <property type="entry name" value="tRNA-synt_2"/>
    <property type="match status" value="1"/>
</dbReference>
<keyword evidence="3" id="KW-0547">Nucleotide-binding</keyword>
<dbReference type="GO" id="GO:0004812">
    <property type="term" value="F:aminoacyl-tRNA ligase activity"/>
    <property type="evidence" value="ECO:0007669"/>
    <property type="project" value="UniProtKB-KW"/>
</dbReference>
<keyword evidence="4" id="KW-0067">ATP-binding</keyword>
<dbReference type="PANTHER" id="PTHR22594:SF34">
    <property type="entry name" value="ASPARAGINE--TRNA LIGASE, MITOCHONDRIAL-RELATED"/>
    <property type="match status" value="1"/>
</dbReference>
<evidence type="ECO:0000313" key="11">
    <source>
        <dbReference type="Proteomes" id="UP000570010"/>
    </source>
</evidence>
<dbReference type="GO" id="GO:0016740">
    <property type="term" value="F:transferase activity"/>
    <property type="evidence" value="ECO:0007669"/>
    <property type="project" value="UniProtKB-ARBA"/>
</dbReference>
<evidence type="ECO:0000259" key="7">
    <source>
        <dbReference type="PROSITE" id="PS50862"/>
    </source>
</evidence>
<keyword evidence="5" id="KW-0648">Protein biosynthesis</keyword>
<dbReference type="PANTHER" id="PTHR22594">
    <property type="entry name" value="ASPARTYL/LYSYL-TRNA SYNTHETASE"/>
    <property type="match status" value="1"/>
</dbReference>
<organism evidence="9 10">
    <name type="scientific">Bacillus aquiflavi</name>
    <dbReference type="NCBI Taxonomy" id="2672567"/>
    <lineage>
        <taxon>Bacteria</taxon>
        <taxon>Bacillati</taxon>
        <taxon>Bacillota</taxon>
        <taxon>Bacilli</taxon>
        <taxon>Bacillales</taxon>
        <taxon>Bacillaceae</taxon>
        <taxon>Bacillus</taxon>
    </lineage>
</organism>
<reference evidence="8 11" key="2">
    <citation type="submission" date="2020-07" db="EMBL/GenBank/DDBJ databases">
        <authorList>
            <person name="Feng H."/>
        </authorList>
    </citation>
    <scope>NUCLEOTIDE SEQUENCE [LARGE SCALE GENOMIC DNA]</scope>
    <source>
        <strain evidence="11">s-12</strain>
        <strain evidence="8">S-12</strain>
    </source>
</reference>
<gene>
    <name evidence="9" type="ORF">G4D64_04250</name>
    <name evidence="8" type="ORF">H1Z61_04285</name>
</gene>
<dbReference type="AlphaFoldDB" id="A0A6B3VU55"/>
<dbReference type="InterPro" id="IPR006195">
    <property type="entry name" value="aa-tRNA-synth_II"/>
</dbReference>
<protein>
    <submittedName>
        <fullName evidence="9">Asparaginase</fullName>
    </submittedName>
</protein>